<dbReference type="AlphaFoldDB" id="E0UCH7"/>
<proteinExistence type="predicted"/>
<gene>
    <name evidence="1" type="ordered locus">Cyan7822_2066</name>
</gene>
<organism evidence="1 2">
    <name type="scientific">Gloeothece verrucosa (strain PCC 7822)</name>
    <name type="common">Cyanothece sp. (strain PCC 7822)</name>
    <dbReference type="NCBI Taxonomy" id="497965"/>
    <lineage>
        <taxon>Bacteria</taxon>
        <taxon>Bacillati</taxon>
        <taxon>Cyanobacteriota</taxon>
        <taxon>Cyanophyceae</taxon>
        <taxon>Oscillatoriophycideae</taxon>
        <taxon>Chroococcales</taxon>
        <taxon>Aphanothecaceae</taxon>
        <taxon>Gloeothece</taxon>
        <taxon>Gloeothece verrucosa</taxon>
    </lineage>
</organism>
<evidence type="ECO:0000313" key="1">
    <source>
        <dbReference type="EMBL" id="ADN14048.1"/>
    </source>
</evidence>
<evidence type="ECO:0000313" key="2">
    <source>
        <dbReference type="Proteomes" id="UP000008206"/>
    </source>
</evidence>
<dbReference type="Proteomes" id="UP000008206">
    <property type="component" value="Chromosome"/>
</dbReference>
<dbReference type="OrthoDB" id="512901at2"/>
<protein>
    <submittedName>
        <fullName evidence="1">Uncharacterized protein</fullName>
    </submittedName>
</protein>
<dbReference type="KEGG" id="cyj:Cyan7822_2066"/>
<reference evidence="2" key="1">
    <citation type="journal article" date="2011" name="MBio">
        <title>Novel metabolic attributes of the genus Cyanothece, comprising a group of unicellular nitrogen-fixing Cyanobacteria.</title>
        <authorList>
            <person name="Bandyopadhyay A."/>
            <person name="Elvitigala T."/>
            <person name="Welsh E."/>
            <person name="Stockel J."/>
            <person name="Liberton M."/>
            <person name="Min H."/>
            <person name="Sherman L.A."/>
            <person name="Pakrasi H.B."/>
        </authorList>
    </citation>
    <scope>NUCLEOTIDE SEQUENCE [LARGE SCALE GENOMIC DNA]</scope>
    <source>
        <strain evidence="2">PCC 7822</strain>
    </source>
</reference>
<sequence length="154" mass="17178">MIHHISIPAQKPLQVANALAEILEGEVHRFPPVPGSYMVMIDDGQGTGIEVYPLGTQLAPGNGIPEITQQEAIPTFVPFHAAISVPLERERIENIATREGWRVQQGDRGVFQVIELWVENWFMLELLTPDFVPSYLEFSQPQNVEQLLAGPIQA</sequence>
<dbReference type="RefSeq" id="WP_013322154.1">
    <property type="nucleotide sequence ID" value="NC_014501.1"/>
</dbReference>
<accession>E0UCH7</accession>
<dbReference type="HOGENOM" id="CLU_114050_0_0_3"/>
<dbReference type="EMBL" id="CP002198">
    <property type="protein sequence ID" value="ADN14048.1"/>
    <property type="molecule type" value="Genomic_DNA"/>
</dbReference>
<keyword evidence="2" id="KW-1185">Reference proteome</keyword>
<name>E0UCH7_GLOV7</name>
<dbReference type="STRING" id="497965.Cyan7822_2066"/>
<dbReference type="eggNOG" id="ENOG50303VH">
    <property type="taxonomic scope" value="Bacteria"/>
</dbReference>